<organism evidence="3 4">
    <name type="scientific">Catenulispora acidiphila (strain DSM 44928 / JCM 14897 / NBRC 102108 / NRRL B-24433 / ID139908)</name>
    <dbReference type="NCBI Taxonomy" id="479433"/>
    <lineage>
        <taxon>Bacteria</taxon>
        <taxon>Bacillati</taxon>
        <taxon>Actinomycetota</taxon>
        <taxon>Actinomycetes</taxon>
        <taxon>Catenulisporales</taxon>
        <taxon>Catenulisporaceae</taxon>
        <taxon>Catenulispora</taxon>
    </lineage>
</organism>
<dbReference type="eggNOG" id="COG3832">
    <property type="taxonomic scope" value="Bacteria"/>
</dbReference>
<dbReference type="SUPFAM" id="SSF55961">
    <property type="entry name" value="Bet v1-like"/>
    <property type="match status" value="1"/>
</dbReference>
<dbReference type="Proteomes" id="UP000000851">
    <property type="component" value="Chromosome"/>
</dbReference>
<name>C7Q9E8_CATAD</name>
<dbReference type="Pfam" id="PF08327">
    <property type="entry name" value="AHSA1"/>
    <property type="match status" value="1"/>
</dbReference>
<dbReference type="InterPro" id="IPR023393">
    <property type="entry name" value="START-like_dom_sf"/>
</dbReference>
<proteinExistence type="inferred from homology"/>
<dbReference type="InParanoid" id="C7Q9E8"/>
<keyword evidence="4" id="KW-1185">Reference proteome</keyword>
<dbReference type="AlphaFoldDB" id="C7Q9E8"/>
<accession>C7Q9E8</accession>
<evidence type="ECO:0000313" key="3">
    <source>
        <dbReference type="EMBL" id="ACU74294.1"/>
    </source>
</evidence>
<reference evidence="3 4" key="1">
    <citation type="journal article" date="2009" name="Stand. Genomic Sci.">
        <title>Complete genome sequence of Catenulispora acidiphila type strain (ID 139908).</title>
        <authorList>
            <person name="Copeland A."/>
            <person name="Lapidus A."/>
            <person name="Glavina Del Rio T."/>
            <person name="Nolan M."/>
            <person name="Lucas S."/>
            <person name="Chen F."/>
            <person name="Tice H."/>
            <person name="Cheng J.F."/>
            <person name="Bruce D."/>
            <person name="Goodwin L."/>
            <person name="Pitluck S."/>
            <person name="Mikhailova N."/>
            <person name="Pati A."/>
            <person name="Ivanova N."/>
            <person name="Mavromatis K."/>
            <person name="Chen A."/>
            <person name="Palaniappan K."/>
            <person name="Chain P."/>
            <person name="Land M."/>
            <person name="Hauser L."/>
            <person name="Chang Y.J."/>
            <person name="Jeffries C.D."/>
            <person name="Chertkov O."/>
            <person name="Brettin T."/>
            <person name="Detter J.C."/>
            <person name="Han C."/>
            <person name="Ali Z."/>
            <person name="Tindall B.J."/>
            <person name="Goker M."/>
            <person name="Bristow J."/>
            <person name="Eisen J.A."/>
            <person name="Markowitz V."/>
            <person name="Hugenholtz P."/>
            <person name="Kyrpides N.C."/>
            <person name="Klenk H.P."/>
        </authorList>
    </citation>
    <scope>NUCLEOTIDE SEQUENCE [LARGE SCALE GENOMIC DNA]</scope>
    <source>
        <strain evidence="4">DSM 44928 / JCM 14897 / NBRC 102108 / NRRL B-24433 / ID139908</strain>
    </source>
</reference>
<dbReference type="KEGG" id="cai:Caci_5435"/>
<sequence>MATTRSVRLILAPRSAVYRALLDPNAVRQWMVPDGMTSQVHSFDAREGGAFRISLTYDAPTETGKTSAQTDTFHGRFVELVPDSKVVQAIEFETDVPDLRGEMTVSYELRDVPGGTEVSGRHENLPPGVSAADNELGWRMSMDKLAALVETG</sequence>
<dbReference type="Gene3D" id="3.30.530.20">
    <property type="match status" value="1"/>
</dbReference>
<dbReference type="EMBL" id="CP001700">
    <property type="protein sequence ID" value="ACU74294.1"/>
    <property type="molecule type" value="Genomic_DNA"/>
</dbReference>
<evidence type="ECO:0000313" key="4">
    <source>
        <dbReference type="Proteomes" id="UP000000851"/>
    </source>
</evidence>
<dbReference type="RefSeq" id="WP_015794023.1">
    <property type="nucleotide sequence ID" value="NC_013131.1"/>
</dbReference>
<protein>
    <submittedName>
        <fullName evidence="3">Activator of Hsp90 ATPase 1 family protein</fullName>
    </submittedName>
</protein>
<dbReference type="CDD" id="cd08895">
    <property type="entry name" value="SRPBCC_CalC_Aha1-like_2"/>
    <property type="match status" value="1"/>
</dbReference>
<evidence type="ECO:0000256" key="1">
    <source>
        <dbReference type="ARBA" id="ARBA00006817"/>
    </source>
</evidence>
<dbReference type="STRING" id="479433.Caci_5435"/>
<dbReference type="InterPro" id="IPR013538">
    <property type="entry name" value="ASHA1/2-like_C"/>
</dbReference>
<dbReference type="HOGENOM" id="CLU_108923_8_0_11"/>
<gene>
    <name evidence="3" type="ordered locus">Caci_5435</name>
</gene>
<feature type="domain" description="Activator of Hsp90 ATPase homologue 1/2-like C-terminal" evidence="2">
    <location>
        <begin position="12"/>
        <end position="150"/>
    </location>
</feature>
<comment type="similarity">
    <text evidence="1">Belongs to the AHA1 family.</text>
</comment>
<evidence type="ECO:0000259" key="2">
    <source>
        <dbReference type="Pfam" id="PF08327"/>
    </source>
</evidence>
<dbReference type="OrthoDB" id="9786557at2"/>